<dbReference type="KEGG" id="manq:L1994_00260"/>
<dbReference type="EMBL" id="CP091092">
    <property type="protein sequence ID" value="WFN36866.1"/>
    <property type="molecule type" value="Genomic_DNA"/>
</dbReference>
<dbReference type="RefSeq" id="WP_278099703.1">
    <property type="nucleotide sequence ID" value="NZ_CP091092.1"/>
</dbReference>
<sequence>MKVKRVLKDRYMMIFLLGVFMLTTAVLPAAAESDTTTIAGIVEKINPDENTIEIKTERIWNGESWTGVSVTFVTKEYITGTVPDKRIFDLILKGDPVQATFTGNEDILVDWLCIGAVSAGGSTGKYLSYAVGDPKYVISPFFNNFKINYDTFADCSDCSGMVCDSNYADLEVSQGWNEKNYAYDYTITTGERHVFTSPEGCESEFSVTFVSGEASAAKCTSYPASGDNVPKSVFILEVVQKGTVFDMKPTPQITPTEQTTVPTPLPTQSPGLMALTALFGIFAAVILTAKYKK</sequence>
<evidence type="ECO:0000313" key="3">
    <source>
        <dbReference type="Proteomes" id="UP001218895"/>
    </source>
</evidence>
<keyword evidence="1" id="KW-0472">Membrane</keyword>
<keyword evidence="1" id="KW-0812">Transmembrane</keyword>
<accession>A0AAF0JMX1</accession>
<name>A0AAF0JMX1_9EURY</name>
<dbReference type="Proteomes" id="UP001218895">
    <property type="component" value="Chromosome"/>
</dbReference>
<organism evidence="2 3">
    <name type="scientific">Methanomicrobium antiquum</name>
    <dbReference type="NCBI Taxonomy" id="487686"/>
    <lineage>
        <taxon>Archaea</taxon>
        <taxon>Methanobacteriati</taxon>
        <taxon>Methanobacteriota</taxon>
        <taxon>Stenosarchaea group</taxon>
        <taxon>Methanomicrobia</taxon>
        <taxon>Methanomicrobiales</taxon>
        <taxon>Methanomicrobiaceae</taxon>
        <taxon>Methanomicrobium</taxon>
    </lineage>
</organism>
<keyword evidence="1" id="KW-1133">Transmembrane helix</keyword>
<feature type="transmembrane region" description="Helical" evidence="1">
    <location>
        <begin position="271"/>
        <end position="289"/>
    </location>
</feature>
<protein>
    <submittedName>
        <fullName evidence="2">Uncharacterized protein</fullName>
    </submittedName>
</protein>
<keyword evidence="3" id="KW-1185">Reference proteome</keyword>
<gene>
    <name evidence="2" type="ORF">L1994_00260</name>
</gene>
<dbReference type="AlphaFoldDB" id="A0AAF0JMX1"/>
<evidence type="ECO:0000313" key="2">
    <source>
        <dbReference type="EMBL" id="WFN36866.1"/>
    </source>
</evidence>
<dbReference type="GeneID" id="79948782"/>
<reference evidence="2" key="1">
    <citation type="submission" date="2022-01" db="EMBL/GenBank/DDBJ databases">
        <title>Complete genome of Methanomicrobium antiquum DSM 21220.</title>
        <authorList>
            <person name="Chen S.-C."/>
            <person name="You Y.-T."/>
            <person name="Zhou Y.-Z."/>
            <person name="Lai M.-C."/>
        </authorList>
    </citation>
    <scope>NUCLEOTIDE SEQUENCE</scope>
    <source>
        <strain evidence="2">DSM 21220</strain>
    </source>
</reference>
<evidence type="ECO:0000256" key="1">
    <source>
        <dbReference type="SAM" id="Phobius"/>
    </source>
</evidence>
<proteinExistence type="predicted"/>